<dbReference type="PANTHER" id="PTHR42736:SF1">
    <property type="entry name" value="PROTEIN-GLUTAMINE GAMMA-GLUTAMYLTRANSFERASE"/>
    <property type="match status" value="1"/>
</dbReference>
<comment type="caution">
    <text evidence="3">The sequence shown here is derived from an EMBL/GenBank/DDBJ whole genome shotgun (WGS) entry which is preliminary data.</text>
</comment>
<dbReference type="SMART" id="SM00460">
    <property type="entry name" value="TGc"/>
    <property type="match status" value="1"/>
</dbReference>
<keyword evidence="1" id="KW-1133">Transmembrane helix</keyword>
<evidence type="ECO:0000256" key="1">
    <source>
        <dbReference type="SAM" id="Phobius"/>
    </source>
</evidence>
<reference evidence="3 4" key="1">
    <citation type="submission" date="2019-03" db="EMBL/GenBank/DDBJ databases">
        <title>Genomic Encyclopedia of Archaeal and Bacterial Type Strains, Phase II (KMG-II): from individual species to whole genera.</title>
        <authorList>
            <person name="Goeker M."/>
        </authorList>
    </citation>
    <scope>NUCLEOTIDE SEQUENCE [LARGE SCALE GENOMIC DNA]</scope>
    <source>
        <strain evidence="3 4">DSM 15388</strain>
    </source>
</reference>
<feature type="transmembrane region" description="Helical" evidence="1">
    <location>
        <begin position="169"/>
        <end position="186"/>
    </location>
</feature>
<feature type="transmembrane region" description="Helical" evidence="1">
    <location>
        <begin position="556"/>
        <end position="580"/>
    </location>
</feature>
<feature type="transmembrane region" description="Helical" evidence="1">
    <location>
        <begin position="113"/>
        <end position="129"/>
    </location>
</feature>
<dbReference type="InterPro" id="IPR021878">
    <property type="entry name" value="TgpA_N"/>
</dbReference>
<keyword evidence="1" id="KW-0472">Membrane</keyword>
<dbReference type="Gene3D" id="3.10.620.30">
    <property type="match status" value="1"/>
</dbReference>
<sequence>MSDQYLPPAKRVLHQRAFKALMVTQLMTVLAFLSYLPQWLLLAFCLVAFWRWRVMHGQFTAPPRTLVILSMILGIVGILVSGFTRYTLDAAVAFCMLGYLLKSLEVLRRRDGVVQVYLGYFLTGVYLLYRFDPLGALVAIVLLFLNTLALAAVTSDASYRLSYGIRQTSLLLLGAVPVMVAGYLFFPRLPPLWVIPNDQRGAVTGMSDELIPGSVASLAQSSDPAFRVAFDGELPPRDQWYWRGNTLSQFDGRVWRASYSERNRFSWPRNSNLPEPAANLYEYSIILPKTGRKWLYFLDWPVSANAENAVVLPDARLASIANINANIQYSAVSAAAVQWSAQDRFIAESLRLPAAGNEELRRWALDLRASVTNDTEYVQYLADYIRSQDFYYTLRPPLYDGADAMANFWLGGQRGFCEHYASAVTFILRSAGIPARMVGGYLGGVYNERGNYIQVRQMEAHVWVEVWLNNRWQRFDPTAAVAPDRIELNLDALLTGTSSSELPVFSRVQRLPLLSSLTMYWDSITYQWQVTVLNYNNETGVGWFEASFGEFSPLKVVLFVLAIMSLMGLIVGVLTGVIVLPKRKPEPYASISKIEKHFGQRLQGETISQYFVRLSAKNSQPSLFTAISQEIEKQLYSGQDIMPASRIRMLTKELVKEKKRKSTV</sequence>
<dbReference type="RefSeq" id="WP_165901867.1">
    <property type="nucleotide sequence ID" value="NZ_SLZR01000006.1"/>
</dbReference>
<dbReference type="InterPro" id="IPR002931">
    <property type="entry name" value="Transglutaminase-like"/>
</dbReference>
<dbReference type="EMBL" id="SLZR01000006">
    <property type="protein sequence ID" value="TCS41453.1"/>
    <property type="molecule type" value="Genomic_DNA"/>
</dbReference>
<accession>A0A4R3I6Y3</accession>
<keyword evidence="4" id="KW-1185">Reference proteome</keyword>
<gene>
    <name evidence="3" type="ORF">BCF53_106184</name>
</gene>
<evidence type="ECO:0000313" key="4">
    <source>
        <dbReference type="Proteomes" id="UP000295793"/>
    </source>
</evidence>
<proteinExistence type="predicted"/>
<dbReference type="Pfam" id="PF01841">
    <property type="entry name" value="Transglut_core"/>
    <property type="match status" value="1"/>
</dbReference>
<feature type="transmembrane region" description="Helical" evidence="1">
    <location>
        <begin position="61"/>
        <end position="80"/>
    </location>
</feature>
<keyword evidence="1" id="KW-0812">Transmembrane</keyword>
<feature type="domain" description="Transglutaminase-like" evidence="2">
    <location>
        <begin position="409"/>
        <end position="479"/>
    </location>
</feature>
<dbReference type="InterPro" id="IPR052901">
    <property type="entry name" value="Bact_TGase-like"/>
</dbReference>
<dbReference type="Proteomes" id="UP000295793">
    <property type="component" value="Unassembled WGS sequence"/>
</dbReference>
<dbReference type="InterPro" id="IPR038765">
    <property type="entry name" value="Papain-like_cys_pep_sf"/>
</dbReference>
<dbReference type="Pfam" id="PF11992">
    <property type="entry name" value="TgpA_N"/>
    <property type="match status" value="1"/>
</dbReference>
<evidence type="ECO:0000313" key="3">
    <source>
        <dbReference type="EMBL" id="TCS41453.1"/>
    </source>
</evidence>
<name>A0A4R3I6Y3_9GAMM</name>
<dbReference type="AlphaFoldDB" id="A0A4R3I6Y3"/>
<protein>
    <submittedName>
        <fullName evidence="3">Transglutaminase superfamily protein</fullName>
    </submittedName>
</protein>
<organism evidence="3 4">
    <name type="scientific">Reinekea marinisedimentorum</name>
    <dbReference type="NCBI Taxonomy" id="230495"/>
    <lineage>
        <taxon>Bacteria</taxon>
        <taxon>Pseudomonadati</taxon>
        <taxon>Pseudomonadota</taxon>
        <taxon>Gammaproteobacteria</taxon>
        <taxon>Oceanospirillales</taxon>
        <taxon>Saccharospirillaceae</taxon>
        <taxon>Reinekea</taxon>
    </lineage>
</organism>
<feature type="transmembrane region" description="Helical" evidence="1">
    <location>
        <begin position="20"/>
        <end position="49"/>
    </location>
</feature>
<feature type="transmembrane region" description="Helical" evidence="1">
    <location>
        <begin position="135"/>
        <end position="157"/>
    </location>
</feature>
<dbReference type="PANTHER" id="PTHR42736">
    <property type="entry name" value="PROTEIN-GLUTAMINE GAMMA-GLUTAMYLTRANSFERASE"/>
    <property type="match status" value="1"/>
</dbReference>
<evidence type="ECO:0000259" key="2">
    <source>
        <dbReference type="SMART" id="SM00460"/>
    </source>
</evidence>
<dbReference type="SUPFAM" id="SSF54001">
    <property type="entry name" value="Cysteine proteinases"/>
    <property type="match status" value="1"/>
</dbReference>